<reference evidence="1" key="2">
    <citation type="journal article" date="2015" name="Data Brief">
        <title>Shoot transcriptome of the giant reed, Arundo donax.</title>
        <authorList>
            <person name="Barrero R.A."/>
            <person name="Guerrero F.D."/>
            <person name="Moolhuijzen P."/>
            <person name="Goolsby J.A."/>
            <person name="Tidwell J."/>
            <person name="Bellgard S.E."/>
            <person name="Bellgard M.I."/>
        </authorList>
    </citation>
    <scope>NUCLEOTIDE SEQUENCE</scope>
    <source>
        <tissue evidence="1">Shoot tissue taken approximately 20 cm above the soil surface</tissue>
    </source>
</reference>
<dbReference type="AlphaFoldDB" id="A0A0A9E9E3"/>
<organism evidence="1">
    <name type="scientific">Arundo donax</name>
    <name type="common">Giant reed</name>
    <name type="synonym">Donax arundinaceus</name>
    <dbReference type="NCBI Taxonomy" id="35708"/>
    <lineage>
        <taxon>Eukaryota</taxon>
        <taxon>Viridiplantae</taxon>
        <taxon>Streptophyta</taxon>
        <taxon>Embryophyta</taxon>
        <taxon>Tracheophyta</taxon>
        <taxon>Spermatophyta</taxon>
        <taxon>Magnoliopsida</taxon>
        <taxon>Liliopsida</taxon>
        <taxon>Poales</taxon>
        <taxon>Poaceae</taxon>
        <taxon>PACMAD clade</taxon>
        <taxon>Arundinoideae</taxon>
        <taxon>Arundineae</taxon>
        <taxon>Arundo</taxon>
    </lineage>
</organism>
<evidence type="ECO:0000313" key="1">
    <source>
        <dbReference type="EMBL" id="JAD97414.1"/>
    </source>
</evidence>
<sequence>MLVGPWILQIQAKCSSIGIAVGRKIHLMWDVLLLLTVRMMIECLMVALCSCDCIICS</sequence>
<accession>A0A0A9E9E3</accession>
<protein>
    <submittedName>
        <fullName evidence="1">Uncharacterized protein</fullName>
    </submittedName>
</protein>
<reference evidence="1" key="1">
    <citation type="submission" date="2014-09" db="EMBL/GenBank/DDBJ databases">
        <authorList>
            <person name="Magalhaes I.L.F."/>
            <person name="Oliveira U."/>
            <person name="Santos F.R."/>
            <person name="Vidigal T.H.D.A."/>
            <person name="Brescovit A.D."/>
            <person name="Santos A.J."/>
        </authorList>
    </citation>
    <scope>NUCLEOTIDE SEQUENCE</scope>
    <source>
        <tissue evidence="1">Shoot tissue taken approximately 20 cm above the soil surface</tissue>
    </source>
</reference>
<dbReference type="EMBL" id="GBRH01200481">
    <property type="protein sequence ID" value="JAD97414.1"/>
    <property type="molecule type" value="Transcribed_RNA"/>
</dbReference>
<proteinExistence type="predicted"/>
<name>A0A0A9E9E3_ARUDO</name>